<organism evidence="8 9">
    <name type="scientific">Georgenia halotolerans</name>
    <dbReference type="NCBI Taxonomy" id="3028317"/>
    <lineage>
        <taxon>Bacteria</taxon>
        <taxon>Bacillati</taxon>
        <taxon>Actinomycetota</taxon>
        <taxon>Actinomycetes</taxon>
        <taxon>Micrococcales</taxon>
        <taxon>Bogoriellaceae</taxon>
        <taxon>Georgenia</taxon>
    </lineage>
</organism>
<comment type="pathway">
    <text evidence="2">Pyrimidine metabolism; UMP biosynthesis via de novo pathway.</text>
</comment>
<sequence length="74" mass="7775">LSGRPLRDRSREVVHRLRTRLGPEPLIIGVGGIGSVADARAMLTAGADLLQVYTAFVYAGPALPGRLNRALGAP</sequence>
<dbReference type="InterPro" id="IPR005720">
    <property type="entry name" value="Dihydroorotate_DH_cat"/>
</dbReference>
<dbReference type="InterPro" id="IPR013785">
    <property type="entry name" value="Aldolase_TIM"/>
</dbReference>
<evidence type="ECO:0000256" key="5">
    <source>
        <dbReference type="ARBA" id="ARBA00022975"/>
    </source>
</evidence>
<name>A0ABT5U3K5_9MICO</name>
<dbReference type="EMBL" id="JARACI010001145">
    <property type="protein sequence ID" value="MDD9207716.1"/>
    <property type="molecule type" value="Genomic_DNA"/>
</dbReference>
<comment type="caution">
    <text evidence="8">The sequence shown here is derived from an EMBL/GenBank/DDBJ whole genome shotgun (WGS) entry which is preliminary data.</text>
</comment>
<dbReference type="Gene3D" id="3.20.20.70">
    <property type="entry name" value="Aldolase class I"/>
    <property type="match status" value="1"/>
</dbReference>
<evidence type="ECO:0000256" key="4">
    <source>
        <dbReference type="ARBA" id="ARBA00022643"/>
    </source>
</evidence>
<evidence type="ECO:0000256" key="6">
    <source>
        <dbReference type="ARBA" id="ARBA00023002"/>
    </source>
</evidence>
<evidence type="ECO:0000313" key="9">
    <source>
        <dbReference type="Proteomes" id="UP001165561"/>
    </source>
</evidence>
<dbReference type="InterPro" id="IPR001295">
    <property type="entry name" value="Dihydroorotate_DH_CS"/>
</dbReference>
<keyword evidence="3" id="KW-0285">Flavoprotein</keyword>
<keyword evidence="9" id="KW-1185">Reference proteome</keyword>
<evidence type="ECO:0000313" key="8">
    <source>
        <dbReference type="EMBL" id="MDD9207716.1"/>
    </source>
</evidence>
<dbReference type="InterPro" id="IPR050074">
    <property type="entry name" value="DHO_dehydrogenase"/>
</dbReference>
<evidence type="ECO:0000256" key="3">
    <source>
        <dbReference type="ARBA" id="ARBA00022630"/>
    </source>
</evidence>
<dbReference type="Proteomes" id="UP001165561">
    <property type="component" value="Unassembled WGS sequence"/>
</dbReference>
<dbReference type="Pfam" id="PF01180">
    <property type="entry name" value="DHO_dh"/>
    <property type="match status" value="1"/>
</dbReference>
<evidence type="ECO:0000259" key="7">
    <source>
        <dbReference type="Pfam" id="PF01180"/>
    </source>
</evidence>
<comment type="cofactor">
    <cofactor evidence="1">
        <name>FMN</name>
        <dbReference type="ChEBI" id="CHEBI:58210"/>
    </cofactor>
</comment>
<proteinExistence type="predicted"/>
<dbReference type="SUPFAM" id="SSF51395">
    <property type="entry name" value="FMN-linked oxidoreductases"/>
    <property type="match status" value="1"/>
</dbReference>
<evidence type="ECO:0000256" key="2">
    <source>
        <dbReference type="ARBA" id="ARBA00004725"/>
    </source>
</evidence>
<keyword evidence="4" id="KW-0288">FMN</keyword>
<reference evidence="8" key="1">
    <citation type="submission" date="2023-02" db="EMBL/GenBank/DDBJ databases">
        <title>Georgenia sp.10Sc9-8, isolated from a soil sample collected from the Taklamakan desert.</title>
        <authorList>
            <person name="Liu S."/>
        </authorList>
    </citation>
    <scope>NUCLEOTIDE SEQUENCE</scope>
    <source>
        <strain evidence="8">10Sc9-8</strain>
    </source>
</reference>
<dbReference type="PROSITE" id="PS00912">
    <property type="entry name" value="DHODEHASE_2"/>
    <property type="match status" value="1"/>
</dbReference>
<feature type="domain" description="Dihydroorotate dehydrogenase catalytic" evidence="7">
    <location>
        <begin position="1"/>
        <end position="71"/>
    </location>
</feature>
<dbReference type="PANTHER" id="PTHR48109:SF4">
    <property type="entry name" value="DIHYDROOROTATE DEHYDROGENASE (QUINONE), MITOCHONDRIAL"/>
    <property type="match status" value="1"/>
</dbReference>
<gene>
    <name evidence="8" type="ORF">PU560_14765</name>
</gene>
<keyword evidence="6" id="KW-0560">Oxidoreductase</keyword>
<accession>A0ABT5U3K5</accession>
<protein>
    <submittedName>
        <fullName evidence="8">Dihydroorotate dehydrogenase (Quinone)</fullName>
    </submittedName>
</protein>
<evidence type="ECO:0000256" key="1">
    <source>
        <dbReference type="ARBA" id="ARBA00001917"/>
    </source>
</evidence>
<keyword evidence="5" id="KW-0665">Pyrimidine biosynthesis</keyword>
<feature type="non-terminal residue" evidence="8">
    <location>
        <position position="1"/>
    </location>
</feature>
<dbReference type="PANTHER" id="PTHR48109">
    <property type="entry name" value="DIHYDROOROTATE DEHYDROGENASE (QUINONE), MITOCHONDRIAL-RELATED"/>
    <property type="match status" value="1"/>
</dbReference>